<accession>A0A3E2NM18</accession>
<dbReference type="Gene3D" id="1.20.120.450">
    <property type="entry name" value="dinb family like domain"/>
    <property type="match status" value="1"/>
</dbReference>
<dbReference type="EMBL" id="QWDE01000003">
    <property type="protein sequence ID" value="RFZ82018.1"/>
    <property type="molecule type" value="Genomic_DNA"/>
</dbReference>
<reference evidence="1 2" key="1">
    <citation type="submission" date="2018-08" db="EMBL/GenBank/DDBJ databases">
        <title>Mucilaginibacter terrae sp. nov., isolated from manganese diggings.</title>
        <authorList>
            <person name="Huang Y."/>
            <person name="Zhou Z."/>
        </authorList>
    </citation>
    <scope>NUCLEOTIDE SEQUENCE [LARGE SCALE GENOMIC DNA]</scope>
    <source>
        <strain evidence="1 2">ZH6</strain>
    </source>
</reference>
<dbReference type="OrthoDB" id="9814103at2"/>
<dbReference type="Proteomes" id="UP000260823">
    <property type="component" value="Unassembled WGS sequence"/>
</dbReference>
<gene>
    <name evidence="1" type="ORF">DYU05_15420</name>
</gene>
<dbReference type="InterPro" id="IPR034660">
    <property type="entry name" value="DinB/YfiT-like"/>
</dbReference>
<sequence>MIQQILFEELFKDAFDTYKAFDGLIAVESGRELHKAKMPATIWQIINHLIAWHTHQIKVLKDPTHTVEADELETWIDEEQANSQKELDKTVVLLYDLLDQVKKQAKKLNPGEEQFTSKVKLLQEISTHLAYHVGEVVLIRRMTGNYPLPHQMKEFLNGHHYVNA</sequence>
<dbReference type="RefSeq" id="WP_117384044.1">
    <property type="nucleotide sequence ID" value="NZ_QWDE01000003.1"/>
</dbReference>
<dbReference type="SUPFAM" id="SSF109854">
    <property type="entry name" value="DinB/YfiT-like putative metalloenzymes"/>
    <property type="match status" value="1"/>
</dbReference>
<comment type="caution">
    <text evidence="1">The sequence shown here is derived from an EMBL/GenBank/DDBJ whole genome shotgun (WGS) entry which is preliminary data.</text>
</comment>
<organism evidence="1 2">
    <name type="scientific">Mucilaginibacter terrenus</name>
    <dbReference type="NCBI Taxonomy" id="2482727"/>
    <lineage>
        <taxon>Bacteria</taxon>
        <taxon>Pseudomonadati</taxon>
        <taxon>Bacteroidota</taxon>
        <taxon>Sphingobacteriia</taxon>
        <taxon>Sphingobacteriales</taxon>
        <taxon>Sphingobacteriaceae</taxon>
        <taxon>Mucilaginibacter</taxon>
    </lineage>
</organism>
<proteinExistence type="predicted"/>
<evidence type="ECO:0000313" key="2">
    <source>
        <dbReference type="Proteomes" id="UP000260823"/>
    </source>
</evidence>
<evidence type="ECO:0008006" key="3">
    <source>
        <dbReference type="Google" id="ProtNLM"/>
    </source>
</evidence>
<keyword evidence="2" id="KW-1185">Reference proteome</keyword>
<name>A0A3E2NM18_9SPHI</name>
<dbReference type="AlphaFoldDB" id="A0A3E2NM18"/>
<evidence type="ECO:0000313" key="1">
    <source>
        <dbReference type="EMBL" id="RFZ82018.1"/>
    </source>
</evidence>
<protein>
    <recommendedName>
        <fullName evidence="3">DinB family protein</fullName>
    </recommendedName>
</protein>